<dbReference type="EMBL" id="VSSQ01047918">
    <property type="protein sequence ID" value="MPN01945.1"/>
    <property type="molecule type" value="Genomic_DNA"/>
</dbReference>
<proteinExistence type="predicted"/>
<evidence type="ECO:0000313" key="2">
    <source>
        <dbReference type="EMBL" id="MPN01945.1"/>
    </source>
</evidence>
<organism evidence="2">
    <name type="scientific">bioreactor metagenome</name>
    <dbReference type="NCBI Taxonomy" id="1076179"/>
    <lineage>
        <taxon>unclassified sequences</taxon>
        <taxon>metagenomes</taxon>
        <taxon>ecological metagenomes</taxon>
    </lineage>
</organism>
<comment type="caution">
    <text evidence="2">The sequence shown here is derived from an EMBL/GenBank/DDBJ whole genome shotgun (WGS) entry which is preliminary data.</text>
</comment>
<accession>A0A645EIU7</accession>
<gene>
    <name evidence="2" type="ORF">SDC9_149158</name>
</gene>
<evidence type="ECO:0000259" key="1">
    <source>
        <dbReference type="Pfam" id="PF07561"/>
    </source>
</evidence>
<dbReference type="AlphaFoldDB" id="A0A645EIU7"/>
<sequence>MVYAAGAVRSARLTKLVISLQKCGIQPMFIGQNIGGGDRMSDILSGVKCTVKNCKFNEKGRLCTASAIEVNVDDGGDAAKQSRETNCRTFQPEM</sequence>
<reference evidence="2" key="1">
    <citation type="submission" date="2019-08" db="EMBL/GenBank/DDBJ databases">
        <authorList>
            <person name="Kucharzyk K."/>
            <person name="Murdoch R.W."/>
            <person name="Higgins S."/>
            <person name="Loffler F."/>
        </authorList>
    </citation>
    <scope>NUCLEOTIDE SEQUENCE</scope>
</reference>
<feature type="domain" description="DUF1540" evidence="1">
    <location>
        <begin position="47"/>
        <end position="90"/>
    </location>
</feature>
<protein>
    <recommendedName>
        <fullName evidence="1">DUF1540 domain-containing protein</fullName>
    </recommendedName>
</protein>
<dbReference type="InterPro" id="IPR011437">
    <property type="entry name" value="DUF1540"/>
</dbReference>
<dbReference type="Pfam" id="PF07561">
    <property type="entry name" value="DUF1540"/>
    <property type="match status" value="1"/>
</dbReference>
<name>A0A645EIU7_9ZZZZ</name>